<feature type="repeat" description="WD" evidence="7">
    <location>
        <begin position="556"/>
        <end position="589"/>
    </location>
</feature>
<evidence type="ECO:0000256" key="5">
    <source>
        <dbReference type="ARBA" id="ARBA00039789"/>
    </source>
</evidence>
<dbReference type="GO" id="GO:0005634">
    <property type="term" value="C:nucleus"/>
    <property type="evidence" value="ECO:0007669"/>
    <property type="project" value="TreeGrafter"/>
</dbReference>
<dbReference type="InterPro" id="IPR015943">
    <property type="entry name" value="WD40/YVTN_repeat-like_dom_sf"/>
</dbReference>
<dbReference type="PROSITE" id="PS00678">
    <property type="entry name" value="WD_REPEATS_1"/>
    <property type="match status" value="2"/>
</dbReference>
<dbReference type="PRINTS" id="PR00320">
    <property type="entry name" value="GPROTEINBRPT"/>
</dbReference>
<dbReference type="InterPro" id="IPR019775">
    <property type="entry name" value="WD40_repeat_CS"/>
</dbReference>
<evidence type="ECO:0000256" key="2">
    <source>
        <dbReference type="ARBA" id="ARBA00022737"/>
    </source>
</evidence>
<dbReference type="GO" id="GO:1990234">
    <property type="term" value="C:transferase complex"/>
    <property type="evidence" value="ECO:0007669"/>
    <property type="project" value="UniProtKB-ARBA"/>
</dbReference>
<organism evidence="9 10">
    <name type="scientific">Fusarium venenatum</name>
    <dbReference type="NCBI Taxonomy" id="56646"/>
    <lineage>
        <taxon>Eukaryota</taxon>
        <taxon>Fungi</taxon>
        <taxon>Dikarya</taxon>
        <taxon>Ascomycota</taxon>
        <taxon>Pezizomycotina</taxon>
        <taxon>Sordariomycetes</taxon>
        <taxon>Hypocreomycetidae</taxon>
        <taxon>Hypocreales</taxon>
        <taxon>Nectriaceae</taxon>
        <taxon>Fusarium</taxon>
    </lineage>
</organism>
<dbReference type="SUPFAM" id="SSF50969">
    <property type="entry name" value="YVTN repeat-like/Quinoprotein amine dehydrogenase"/>
    <property type="match status" value="1"/>
</dbReference>
<feature type="compositionally biased region" description="Polar residues" evidence="8">
    <location>
        <begin position="21"/>
        <end position="35"/>
    </location>
</feature>
<evidence type="ECO:0000256" key="7">
    <source>
        <dbReference type="PROSITE-ProRule" id="PRU00221"/>
    </source>
</evidence>
<evidence type="ECO:0000256" key="8">
    <source>
        <dbReference type="SAM" id="MobiDB-lite"/>
    </source>
</evidence>
<proteinExistence type="inferred from homology"/>
<keyword evidence="1 7" id="KW-0853">WD repeat</keyword>
<protein>
    <recommendedName>
        <fullName evidence="5">Mitochondrial division protein 1</fullName>
    </recommendedName>
</protein>
<feature type="compositionally biased region" description="Basic residues" evidence="8">
    <location>
        <begin position="1"/>
        <end position="12"/>
    </location>
</feature>
<dbReference type="Proteomes" id="UP000245910">
    <property type="component" value="Chromosome IIII"/>
</dbReference>
<name>A0A2L2T691_9HYPO</name>
<feature type="repeat" description="WD" evidence="7">
    <location>
        <begin position="647"/>
        <end position="688"/>
    </location>
</feature>
<dbReference type="InterPro" id="IPR036322">
    <property type="entry name" value="WD40_repeat_dom_sf"/>
</dbReference>
<dbReference type="InterPro" id="IPR020472">
    <property type="entry name" value="WD40_PAC1"/>
</dbReference>
<dbReference type="PROSITE" id="PS50294">
    <property type="entry name" value="WD_REPEATS_REGION"/>
    <property type="match status" value="4"/>
</dbReference>
<dbReference type="AlphaFoldDB" id="A0A2L2T691"/>
<dbReference type="Pfam" id="PF00400">
    <property type="entry name" value="WD40"/>
    <property type="match status" value="7"/>
</dbReference>
<dbReference type="PANTHER" id="PTHR22847:SF637">
    <property type="entry name" value="WD REPEAT DOMAIN 5B"/>
    <property type="match status" value="1"/>
</dbReference>
<dbReference type="CDD" id="cd00200">
    <property type="entry name" value="WD40"/>
    <property type="match status" value="2"/>
</dbReference>
<accession>A0A2L2T691</accession>
<evidence type="ECO:0000256" key="1">
    <source>
        <dbReference type="ARBA" id="ARBA00022574"/>
    </source>
</evidence>
<dbReference type="SMART" id="SM00320">
    <property type="entry name" value="WD40"/>
    <property type="match status" value="11"/>
</dbReference>
<dbReference type="EMBL" id="LN649232">
    <property type="protein sequence ID" value="CEI41572.1"/>
    <property type="molecule type" value="Genomic_DNA"/>
</dbReference>
<evidence type="ECO:0000313" key="10">
    <source>
        <dbReference type="Proteomes" id="UP000245910"/>
    </source>
</evidence>
<dbReference type="Gene3D" id="2.130.10.10">
    <property type="entry name" value="YVTN repeat-like/Quinoprotein amine dehydrogenase"/>
    <property type="match status" value="4"/>
</dbReference>
<evidence type="ECO:0000313" key="9">
    <source>
        <dbReference type="EMBL" id="CEI41572.1"/>
    </source>
</evidence>
<evidence type="ECO:0000256" key="3">
    <source>
        <dbReference type="ARBA" id="ARBA00023054"/>
    </source>
</evidence>
<reference evidence="10" key="1">
    <citation type="submission" date="2014-10" db="EMBL/GenBank/DDBJ databases">
        <authorList>
            <person name="King R."/>
        </authorList>
    </citation>
    <scope>NUCLEOTIDE SEQUENCE [LARGE SCALE GENOMIC DNA]</scope>
    <source>
        <strain evidence="10">A3/5</strain>
    </source>
</reference>
<evidence type="ECO:0000256" key="4">
    <source>
        <dbReference type="ARBA" id="ARBA00038415"/>
    </source>
</evidence>
<keyword evidence="10" id="KW-1185">Reference proteome</keyword>
<comment type="similarity">
    <text evidence="4">Belongs to the WD repeat MDV1/CAF4 family.</text>
</comment>
<dbReference type="PANTHER" id="PTHR22847">
    <property type="entry name" value="WD40 REPEAT PROTEIN"/>
    <property type="match status" value="1"/>
</dbReference>
<comment type="function">
    <text evidence="6">Involved in mitochondrial fission. Acts as an adapter protein required to form mitochondrial fission complexes. Formation of these complexes is required to promote constriction and fission of the mitochondrial compartment at a late step in mitochondrial division.</text>
</comment>
<dbReference type="STRING" id="56646.A0A2L2T691"/>
<feature type="repeat" description="WD" evidence="7">
    <location>
        <begin position="514"/>
        <end position="555"/>
    </location>
</feature>
<sequence length="881" mass="96820">MKNLRRRLKQKSRSHDDNAEPANQSPASEPTALTTQVTNAPVQLPDSHIDQSGNFGNALKLTVTKLLPRASQNGEIFLIHQSARDFLLNKVPEKILPHGIELQHYAIFIMSLAALSAILKRGIYALDTEELAGLAGDQILAPIPDPLAPIRYSCVHWVDHLKNSQPQGGLGRHELQDNGIVREFFQTKYLNWLEALSLLCRVPEGVLAVQNLEALAEHMESMRLVELLQDARRFVLFHKLAVEVAPLQVYASALVFSPTRSLIKQLYENELSIRIIPPTAVGLDWSACLQTMDQNKHGLWGEVRSVCFSAGGQWLASGSGINWDMDMNASTTYVKVWSTSTGQYLQVLAGHKDCINAVAFSPNSLLLASGSSDSTVRIWNPITGECTNVLHGHEHGVTSLSFSPDSSKVASDSYDGTVNVWHAATGTCFRTINDSHQAITSIAFLSGNERLVSVTRVIRVNFWDLSTGRLENIVEYEDDSVVDPDFAANCLQLVTVPHNNILQIWGSFPIECLQTIHSYPVVLVALSSDGTRLASALRNSKIGIWDTHTGQRLQTLEGHSYLIVSLAFALNGMQLASGSTDGSVRIWNLVNSPNLPIQSRQESPSNAIGHIQVLSDSICLSVDISISVLKVWDRNTGACLRVFQSHETEETDVMPTLPLSSDGKRVALASDDGCFSIWDVSTGSQTQKFKGEYRDITRAVFSSDDAFLASGSTDGVIQIWNPVTGTCIQTFGDRCNSSVKILAIAPDNMRVVSVFDNNSIGIWNVASGRCRCTTQKDDLYKDIVLLAFSCDSKRLALGSKYGSIYIINGQDGSGRQTLNNDTIHGLVYPLTALAFSPDNTMLASESDEVRVWDISAETCLCRINQPFFTRLSWDLNNDSRL</sequence>
<feature type="repeat" description="WD" evidence="7">
    <location>
        <begin position="348"/>
        <end position="389"/>
    </location>
</feature>
<feature type="region of interest" description="Disordered" evidence="8">
    <location>
        <begin position="1"/>
        <end position="35"/>
    </location>
</feature>
<dbReference type="InterPro" id="IPR001680">
    <property type="entry name" value="WD40_rpt"/>
</dbReference>
<feature type="repeat" description="WD" evidence="7">
    <location>
        <begin position="390"/>
        <end position="431"/>
    </location>
</feature>
<evidence type="ECO:0000256" key="6">
    <source>
        <dbReference type="ARBA" id="ARBA00043913"/>
    </source>
</evidence>
<dbReference type="SUPFAM" id="SSF50978">
    <property type="entry name" value="WD40 repeat-like"/>
    <property type="match status" value="2"/>
</dbReference>
<keyword evidence="3" id="KW-0175">Coiled coil</keyword>
<feature type="repeat" description="WD" evidence="7">
    <location>
        <begin position="689"/>
        <end position="730"/>
    </location>
</feature>
<keyword evidence="2" id="KW-0677">Repeat</keyword>
<dbReference type="PROSITE" id="PS50082">
    <property type="entry name" value="WD_REPEATS_2"/>
    <property type="match status" value="6"/>
</dbReference>
<dbReference type="InterPro" id="IPR011044">
    <property type="entry name" value="Quino_amine_DH_bsu"/>
</dbReference>